<dbReference type="EMBL" id="JBHRSK010000004">
    <property type="protein sequence ID" value="MFC2967388.1"/>
    <property type="molecule type" value="Genomic_DNA"/>
</dbReference>
<comment type="caution">
    <text evidence="1">The sequence shown here is derived from an EMBL/GenBank/DDBJ whole genome shotgun (WGS) entry which is preliminary data.</text>
</comment>
<sequence>MAENTLPEMDLEVWKTRAGEELRFWDRWVEAGGGQWPEDFEQRANPATPLKESVRELLDRLEIARDRAAEILDIGSGPLSVLGYGCPDRAVNLTLVDPLAEAYNSTLDRAGISGLPRPVTGYFETALGLLGGNRFDIVWCRNALDHSMDPLLGLYNLIGLCRPGGGLILSFHPDEADGGGYHGLHQWNLRLEGERLVLSQKDRALDLTPLIAMQEVLSIHQAGSSQDDKGMVTIKLRKTRDPNLSQAMLLAQG</sequence>
<dbReference type="RefSeq" id="WP_377832023.1">
    <property type="nucleotide sequence ID" value="NZ_JBHRSK010000004.1"/>
</dbReference>
<keyword evidence="2" id="KW-1185">Reference proteome</keyword>
<evidence type="ECO:0008006" key="3">
    <source>
        <dbReference type="Google" id="ProtNLM"/>
    </source>
</evidence>
<dbReference type="Proteomes" id="UP001595443">
    <property type="component" value="Unassembled WGS sequence"/>
</dbReference>
<dbReference type="SUPFAM" id="SSF53335">
    <property type="entry name" value="S-adenosyl-L-methionine-dependent methyltransferases"/>
    <property type="match status" value="1"/>
</dbReference>
<gene>
    <name evidence="1" type="ORF">ACFOES_04720</name>
</gene>
<evidence type="ECO:0000313" key="2">
    <source>
        <dbReference type="Proteomes" id="UP001595443"/>
    </source>
</evidence>
<organism evidence="1 2">
    <name type="scientific">Acidimangrovimonas pyrenivorans</name>
    <dbReference type="NCBI Taxonomy" id="2030798"/>
    <lineage>
        <taxon>Bacteria</taxon>
        <taxon>Pseudomonadati</taxon>
        <taxon>Pseudomonadota</taxon>
        <taxon>Alphaproteobacteria</taxon>
        <taxon>Rhodobacterales</taxon>
        <taxon>Paracoccaceae</taxon>
        <taxon>Acidimangrovimonas</taxon>
    </lineage>
</organism>
<accession>A0ABV7ADK6</accession>
<reference evidence="2" key="1">
    <citation type="journal article" date="2019" name="Int. J. Syst. Evol. Microbiol.">
        <title>The Global Catalogue of Microorganisms (GCM) 10K type strain sequencing project: providing services to taxonomists for standard genome sequencing and annotation.</title>
        <authorList>
            <consortium name="The Broad Institute Genomics Platform"/>
            <consortium name="The Broad Institute Genome Sequencing Center for Infectious Disease"/>
            <person name="Wu L."/>
            <person name="Ma J."/>
        </authorList>
    </citation>
    <scope>NUCLEOTIDE SEQUENCE [LARGE SCALE GENOMIC DNA]</scope>
    <source>
        <strain evidence="2">KCTC 62192</strain>
    </source>
</reference>
<protein>
    <recommendedName>
        <fullName evidence="3">Methyltransferase domain-containing protein</fullName>
    </recommendedName>
</protein>
<dbReference type="Gene3D" id="3.40.50.150">
    <property type="entry name" value="Vaccinia Virus protein VP39"/>
    <property type="match status" value="1"/>
</dbReference>
<dbReference type="InterPro" id="IPR029063">
    <property type="entry name" value="SAM-dependent_MTases_sf"/>
</dbReference>
<evidence type="ECO:0000313" key="1">
    <source>
        <dbReference type="EMBL" id="MFC2967388.1"/>
    </source>
</evidence>
<proteinExistence type="predicted"/>
<name>A0ABV7ADK6_9RHOB</name>